<evidence type="ECO:0000313" key="1">
    <source>
        <dbReference type="EMBL" id="MBB3142824.1"/>
    </source>
</evidence>
<evidence type="ECO:0008006" key="3">
    <source>
        <dbReference type="Google" id="ProtNLM"/>
    </source>
</evidence>
<proteinExistence type="predicted"/>
<dbReference type="EMBL" id="JACHXM010000027">
    <property type="protein sequence ID" value="MBB3142824.1"/>
    <property type="molecule type" value="Genomic_DNA"/>
</dbReference>
<gene>
    <name evidence="1" type="ORF">FHR96_003726</name>
</gene>
<dbReference type="AlphaFoldDB" id="A0A7W5C1W0"/>
<reference evidence="1 2" key="1">
    <citation type="submission" date="2020-08" db="EMBL/GenBank/DDBJ databases">
        <title>Genomic Encyclopedia of Type Strains, Phase III (KMG-III): the genomes of soil and plant-associated and newly described type strains.</title>
        <authorList>
            <person name="Whitman W."/>
        </authorList>
    </citation>
    <scope>NUCLEOTIDE SEQUENCE [LARGE SCALE GENOMIC DNA]</scope>
    <source>
        <strain evidence="1 2">CECT 5995</strain>
    </source>
</reference>
<accession>A0A7W5C1W0</accession>
<organism evidence="1 2">
    <name type="scientific">Halomonas organivorans</name>
    <dbReference type="NCBI Taxonomy" id="257772"/>
    <lineage>
        <taxon>Bacteria</taxon>
        <taxon>Pseudomonadati</taxon>
        <taxon>Pseudomonadota</taxon>
        <taxon>Gammaproteobacteria</taxon>
        <taxon>Oceanospirillales</taxon>
        <taxon>Halomonadaceae</taxon>
        <taxon>Halomonas</taxon>
    </lineage>
</organism>
<protein>
    <recommendedName>
        <fullName evidence="3">HK97 gp10 family phage protein</fullName>
    </recommendedName>
</protein>
<dbReference type="Proteomes" id="UP000525987">
    <property type="component" value="Unassembled WGS sequence"/>
</dbReference>
<comment type="caution">
    <text evidence="1">The sequence shown here is derived from an EMBL/GenBank/DDBJ whole genome shotgun (WGS) entry which is preliminary data.</text>
</comment>
<sequence length="177" mass="19627">MSGFEIEVAGDRFGEVLDQLRGLEEELQSRAVRAGLVRAVAPVKKTAKRLAPALTGDLRKSIGHKLLSRSARGRLGIGPERPAIFVGPTRKVGGYDQSFVASIVETGIEPSTRTVRRNLNGHRARRRDGQWVTYTYRHPGQEADPFLGPALKMHSAGFEGRFYDGLTRYLDRKGLRT</sequence>
<dbReference type="RefSeq" id="WP_183389184.1">
    <property type="nucleotide sequence ID" value="NZ_JACHXM010000027.1"/>
</dbReference>
<name>A0A7W5C1W0_9GAMM</name>
<keyword evidence="2" id="KW-1185">Reference proteome</keyword>
<evidence type="ECO:0000313" key="2">
    <source>
        <dbReference type="Proteomes" id="UP000525987"/>
    </source>
</evidence>